<keyword evidence="3" id="KW-1185">Reference proteome</keyword>
<reference evidence="2" key="1">
    <citation type="submission" date="2022-07" db="EMBL/GenBank/DDBJ databases">
        <title>Phylogenomic reconstructions and comparative analyses of Kickxellomycotina fungi.</title>
        <authorList>
            <person name="Reynolds N.K."/>
            <person name="Stajich J.E."/>
            <person name="Barry K."/>
            <person name="Grigoriev I.V."/>
            <person name="Crous P."/>
            <person name="Smith M.E."/>
        </authorList>
    </citation>
    <scope>NUCLEOTIDE SEQUENCE</scope>
    <source>
        <strain evidence="2">RSA 861</strain>
    </source>
</reference>
<dbReference type="EMBL" id="JANBPT010000446">
    <property type="protein sequence ID" value="KAJ1920348.1"/>
    <property type="molecule type" value="Genomic_DNA"/>
</dbReference>
<feature type="compositionally biased region" description="Low complexity" evidence="1">
    <location>
        <begin position="45"/>
        <end position="57"/>
    </location>
</feature>
<feature type="region of interest" description="Disordered" evidence="1">
    <location>
        <begin position="252"/>
        <end position="275"/>
    </location>
</feature>
<protein>
    <submittedName>
        <fullName evidence="2">Uncharacterized protein</fullName>
    </submittedName>
</protein>
<dbReference type="AlphaFoldDB" id="A0A9W8DVT8"/>
<gene>
    <name evidence="2" type="ORF">IWQ60_007017</name>
</gene>
<organism evidence="2 3">
    <name type="scientific">Tieghemiomyces parasiticus</name>
    <dbReference type="NCBI Taxonomy" id="78921"/>
    <lineage>
        <taxon>Eukaryota</taxon>
        <taxon>Fungi</taxon>
        <taxon>Fungi incertae sedis</taxon>
        <taxon>Zoopagomycota</taxon>
        <taxon>Kickxellomycotina</taxon>
        <taxon>Dimargaritomycetes</taxon>
        <taxon>Dimargaritales</taxon>
        <taxon>Dimargaritaceae</taxon>
        <taxon>Tieghemiomyces</taxon>
    </lineage>
</organism>
<name>A0A9W8DVT8_9FUNG</name>
<feature type="region of interest" description="Disordered" evidence="1">
    <location>
        <begin position="32"/>
        <end position="92"/>
    </location>
</feature>
<accession>A0A9W8DVT8</accession>
<comment type="caution">
    <text evidence="2">The sequence shown here is derived from an EMBL/GenBank/DDBJ whole genome shotgun (WGS) entry which is preliminary data.</text>
</comment>
<evidence type="ECO:0000313" key="3">
    <source>
        <dbReference type="Proteomes" id="UP001150569"/>
    </source>
</evidence>
<dbReference type="Proteomes" id="UP001150569">
    <property type="component" value="Unassembled WGS sequence"/>
</dbReference>
<evidence type="ECO:0000313" key="2">
    <source>
        <dbReference type="EMBL" id="KAJ1920348.1"/>
    </source>
</evidence>
<evidence type="ECO:0000256" key="1">
    <source>
        <dbReference type="SAM" id="MobiDB-lite"/>
    </source>
</evidence>
<proteinExistence type="predicted"/>
<sequence>MRLPPAVDQPGAAAIGSAPAAFQDISNIRSWVQHKGAKQQEQKQRQQQQPPQEKQQPWAPSTESIAINIPDSPKDPSPGPEEESGYVDHDGDIFYDAPSRFEGDHVHPDVRYLVQNEAIQTMIGGTSADVTEAANRNHASARSILSRVSNGIGRALRAARIRGKTVPLPPMAIPIGRRMVVLGEDIHGLETPEALSQYLKDVELEQRQQRRSGPVDMRTALNRMYAEERLRGRGTHQNQQMRLMNAFRTEKGAPIPEECLPPAQCKDMENVSSED</sequence>